<reference evidence="1" key="1">
    <citation type="journal article" date="2021" name="Proc. Natl. Acad. Sci. U.S.A.">
        <title>A Catalog of Tens of Thousands of Viruses from Human Metagenomes Reveals Hidden Associations with Chronic Diseases.</title>
        <authorList>
            <person name="Tisza M.J."/>
            <person name="Buck C.B."/>
        </authorList>
    </citation>
    <scope>NUCLEOTIDE SEQUENCE</scope>
    <source>
        <strain evidence="1">CtP6113</strain>
    </source>
</reference>
<dbReference type="Pfam" id="PF10844">
    <property type="entry name" value="DUF2577"/>
    <property type="match status" value="1"/>
</dbReference>
<dbReference type="EMBL" id="BK014986">
    <property type="protein sequence ID" value="DAD85663.1"/>
    <property type="molecule type" value="Genomic_DNA"/>
</dbReference>
<evidence type="ECO:0000313" key="1">
    <source>
        <dbReference type="EMBL" id="DAD85663.1"/>
    </source>
</evidence>
<dbReference type="InterPro" id="IPR022555">
    <property type="entry name" value="DUF2577"/>
</dbReference>
<organism evidence="1">
    <name type="scientific">Siphoviridae sp. ctP6113</name>
    <dbReference type="NCBI Taxonomy" id="2826318"/>
    <lineage>
        <taxon>Viruses</taxon>
        <taxon>Duplodnaviria</taxon>
        <taxon>Heunggongvirae</taxon>
        <taxon>Uroviricota</taxon>
        <taxon>Caudoviricetes</taxon>
    </lineage>
</organism>
<name>A0A8S5MUA6_9CAUD</name>
<protein>
    <submittedName>
        <fullName evidence="1">Uncharacterized protein</fullName>
    </submittedName>
</protein>
<sequence length="111" mass="12437">MDLDIEDLYIVQHLTAGWIEQLTGLSWPVTTTLPQKTFYGYCKCGLSSGDAWVTRPEEEVKGETAKTAPVTHGALLKAGDMVLLIRSEDGQTYYLIERLVKVYYEPPVPTD</sequence>
<proteinExistence type="predicted"/>
<accession>A0A8S5MUA6</accession>